<evidence type="ECO:0000256" key="9">
    <source>
        <dbReference type="ARBA" id="ARBA00023065"/>
    </source>
</evidence>
<organism evidence="15 16">
    <name type="scientific">Magnetospirillum fulvum MGU-K5</name>
    <dbReference type="NCBI Taxonomy" id="1316936"/>
    <lineage>
        <taxon>Bacteria</taxon>
        <taxon>Pseudomonadati</taxon>
        <taxon>Pseudomonadota</taxon>
        <taxon>Alphaproteobacteria</taxon>
        <taxon>Rhodospirillales</taxon>
        <taxon>Rhodospirillaceae</taxon>
        <taxon>Magnetospirillum</taxon>
    </lineage>
</organism>
<comment type="function">
    <text evidence="1">Efflux system for nickel and cobalt.</text>
</comment>
<accession>S9TVA2</accession>
<evidence type="ECO:0000256" key="3">
    <source>
        <dbReference type="ARBA" id="ARBA00022426"/>
    </source>
</evidence>
<evidence type="ECO:0000256" key="4">
    <source>
        <dbReference type="ARBA" id="ARBA00022448"/>
    </source>
</evidence>
<evidence type="ECO:0000256" key="6">
    <source>
        <dbReference type="ARBA" id="ARBA00022596"/>
    </source>
</evidence>
<keyword evidence="10" id="KW-0921">Nickel transport</keyword>
<keyword evidence="14" id="KW-0732">Signal</keyword>
<dbReference type="AlphaFoldDB" id="S9TVA2"/>
<name>S9TVA2_MAGFU</name>
<feature type="transmembrane region" description="Helical" evidence="13">
    <location>
        <begin position="107"/>
        <end position="129"/>
    </location>
</feature>
<proteinExistence type="inferred from homology"/>
<evidence type="ECO:0000256" key="11">
    <source>
        <dbReference type="ARBA" id="ARBA00023136"/>
    </source>
</evidence>
<keyword evidence="4 13" id="KW-0813">Transport</keyword>
<keyword evidence="7 13" id="KW-0812">Transmembrane</keyword>
<feature type="chain" id="PRO_5004558056" description="Nickel/cobalt efflux system" evidence="14">
    <location>
        <begin position="27"/>
        <end position="316"/>
    </location>
</feature>
<dbReference type="PANTHER" id="PTHR40659">
    <property type="entry name" value="NICKEL/COBALT EFFLUX SYSTEM RCNA"/>
    <property type="match status" value="1"/>
</dbReference>
<dbReference type="InterPro" id="IPR051224">
    <property type="entry name" value="NiCoT_RcnA"/>
</dbReference>
<feature type="transmembrane region" description="Helical" evidence="13">
    <location>
        <begin position="64"/>
        <end position="86"/>
    </location>
</feature>
<sequence>MRRPALTLALVALALSAVHSAWVAQAAPTPGVWDTVIAWILEQQRLFHRDLAQHLRALEAEGSAAVGFTLIGVSFLYGVFHAAGPGHGKAVIATYLLTHESNLKRGILLAAASSLVQGLVAIVLVTGLVSLANGLEHDTNTAIRWSERLSFALLAGMGGLFAGRAAYDLVSRLRPAPLQAIGHRHIHGPGCGCAHGPTPRQIEGAHGLKSTLGVLLSVGLRPCSGAVLVLALANVLELTGAGIAAVAAMSVGTAITVASLAVMTVKARQWTVTLLGGRSRRRWIGPAVTLIGGLVILLLGLSLLIASFGPQHPLRL</sequence>
<feature type="transmembrane region" description="Helical" evidence="13">
    <location>
        <begin position="149"/>
        <end position="167"/>
    </location>
</feature>
<feature type="transmembrane region" description="Helical" evidence="13">
    <location>
        <begin position="283"/>
        <end position="308"/>
    </location>
</feature>
<dbReference type="GO" id="GO:0005886">
    <property type="term" value="C:plasma membrane"/>
    <property type="evidence" value="ECO:0007669"/>
    <property type="project" value="UniProtKB-SubCell"/>
</dbReference>
<comment type="caution">
    <text evidence="15">The sequence shown here is derived from an EMBL/GenBank/DDBJ whole genome shotgun (WGS) entry which is preliminary data.</text>
</comment>
<dbReference type="Pfam" id="PF03824">
    <property type="entry name" value="NicO"/>
    <property type="match status" value="2"/>
</dbReference>
<feature type="transmembrane region" description="Helical" evidence="13">
    <location>
        <begin position="242"/>
        <end position="262"/>
    </location>
</feature>
<gene>
    <name evidence="15" type="ORF">K678_05903</name>
</gene>
<keyword evidence="5" id="KW-1003">Cell membrane</keyword>
<dbReference type="eggNOG" id="COG2215">
    <property type="taxonomic scope" value="Bacteria"/>
</dbReference>
<dbReference type="PANTHER" id="PTHR40659:SF1">
    <property type="entry name" value="NICKEL_COBALT EFFLUX SYSTEM RCNA"/>
    <property type="match status" value="1"/>
</dbReference>
<evidence type="ECO:0000256" key="10">
    <source>
        <dbReference type="ARBA" id="ARBA00023112"/>
    </source>
</evidence>
<dbReference type="GO" id="GO:0006824">
    <property type="term" value="P:cobalt ion transport"/>
    <property type="evidence" value="ECO:0007669"/>
    <property type="project" value="UniProtKB-KW"/>
</dbReference>
<dbReference type="STRING" id="1316936.K678_05903"/>
<feature type="transmembrane region" description="Helical" evidence="13">
    <location>
        <begin position="212"/>
        <end position="236"/>
    </location>
</feature>
<comment type="similarity">
    <text evidence="13">Belongs to the NiCoT transporter (TC 2.A.52) family.</text>
</comment>
<keyword evidence="8 13" id="KW-1133">Transmembrane helix</keyword>
<dbReference type="PATRIC" id="fig|1316936.3.peg.1182"/>
<evidence type="ECO:0000256" key="1">
    <source>
        <dbReference type="ARBA" id="ARBA00002510"/>
    </source>
</evidence>
<dbReference type="OrthoDB" id="9812956at2"/>
<feature type="signal peptide" evidence="14">
    <location>
        <begin position="1"/>
        <end position="26"/>
    </location>
</feature>
<evidence type="ECO:0000313" key="15">
    <source>
        <dbReference type="EMBL" id="EPY02390.1"/>
    </source>
</evidence>
<dbReference type="Proteomes" id="UP000015350">
    <property type="component" value="Unassembled WGS sequence"/>
</dbReference>
<keyword evidence="9" id="KW-0406">Ion transport</keyword>
<evidence type="ECO:0000256" key="13">
    <source>
        <dbReference type="RuleBase" id="RU362101"/>
    </source>
</evidence>
<protein>
    <recommendedName>
        <fullName evidence="13">Nickel/cobalt efflux system</fullName>
    </recommendedName>
</protein>
<evidence type="ECO:0000256" key="12">
    <source>
        <dbReference type="ARBA" id="ARBA00023285"/>
    </source>
</evidence>
<dbReference type="RefSeq" id="WP_021131536.1">
    <property type="nucleotide sequence ID" value="NZ_AQPH01000015.1"/>
</dbReference>
<dbReference type="GO" id="GO:0015099">
    <property type="term" value="F:nickel cation transmembrane transporter activity"/>
    <property type="evidence" value="ECO:0007669"/>
    <property type="project" value="UniProtKB-UniRule"/>
</dbReference>
<comment type="subcellular location">
    <subcellularLocation>
        <location evidence="2 13">Cell membrane</location>
        <topology evidence="2 13">Multi-pass membrane protein</topology>
    </subcellularLocation>
</comment>
<keyword evidence="11 13" id="KW-0472">Membrane</keyword>
<dbReference type="GO" id="GO:0046583">
    <property type="term" value="F:monoatomic cation efflux transmembrane transporter activity"/>
    <property type="evidence" value="ECO:0007669"/>
    <property type="project" value="TreeGrafter"/>
</dbReference>
<evidence type="ECO:0000256" key="14">
    <source>
        <dbReference type="SAM" id="SignalP"/>
    </source>
</evidence>
<reference evidence="15 16" key="1">
    <citation type="submission" date="2013-04" db="EMBL/GenBank/DDBJ databases">
        <authorList>
            <person name="Kuznetsov B."/>
            <person name="Ivanovsky R."/>
        </authorList>
    </citation>
    <scope>NUCLEOTIDE SEQUENCE [LARGE SCALE GENOMIC DNA]</scope>
    <source>
        <strain evidence="15 16">MGU-K5</strain>
    </source>
</reference>
<evidence type="ECO:0000256" key="2">
    <source>
        <dbReference type="ARBA" id="ARBA00004651"/>
    </source>
</evidence>
<evidence type="ECO:0000256" key="7">
    <source>
        <dbReference type="ARBA" id="ARBA00022692"/>
    </source>
</evidence>
<evidence type="ECO:0000256" key="8">
    <source>
        <dbReference type="ARBA" id="ARBA00022989"/>
    </source>
</evidence>
<evidence type="ECO:0000313" key="16">
    <source>
        <dbReference type="Proteomes" id="UP000015350"/>
    </source>
</evidence>
<dbReference type="InterPro" id="IPR011541">
    <property type="entry name" value="Ni/Co_transpt_high_affinity"/>
</dbReference>
<dbReference type="GO" id="GO:0010045">
    <property type="term" value="P:response to nickel cation"/>
    <property type="evidence" value="ECO:0007669"/>
    <property type="project" value="TreeGrafter"/>
</dbReference>
<dbReference type="EMBL" id="AQPH01000015">
    <property type="protein sequence ID" value="EPY02390.1"/>
    <property type="molecule type" value="Genomic_DNA"/>
</dbReference>
<keyword evidence="12" id="KW-0170">Cobalt</keyword>
<keyword evidence="3" id="KW-0171">Cobalt transport</keyword>
<dbReference type="GO" id="GO:0032025">
    <property type="term" value="P:response to cobalt ion"/>
    <property type="evidence" value="ECO:0007669"/>
    <property type="project" value="TreeGrafter"/>
</dbReference>
<evidence type="ECO:0000256" key="5">
    <source>
        <dbReference type="ARBA" id="ARBA00022475"/>
    </source>
</evidence>
<keyword evidence="6" id="KW-0533">Nickel</keyword>